<accession>A0A944DHU3</accession>
<proteinExistence type="predicted"/>
<dbReference type="AlphaFoldDB" id="A0A944DHU3"/>
<evidence type="ECO:0000313" key="2">
    <source>
        <dbReference type="Proteomes" id="UP000692896"/>
    </source>
</evidence>
<sequence length="176" mass="19714">MDRDQSFNATLRMFDTHVNLLEILHGKPAMATVSLFSGGFFTGRPQTHDHSSLLGMRPKKQGHSSSPLKLHLRHTPDGYNLVIKNTGEHDNKPIGKRWLEVLGAQDPGPDDPMLFTLVDHQNNAITRKNISTPHVPVSFMTKNKKYIGGLKVRGSPYLYLAETEEKSKVTFILSVL</sequence>
<gene>
    <name evidence="1" type="ORF">J7E47_00865</name>
</gene>
<dbReference type="Proteomes" id="UP000692896">
    <property type="component" value="Unassembled WGS sequence"/>
</dbReference>
<dbReference type="RefSeq" id="WP_214918296.1">
    <property type="nucleotide sequence ID" value="NZ_JAGGNX010000018.1"/>
</dbReference>
<evidence type="ECO:0000313" key="1">
    <source>
        <dbReference type="EMBL" id="MBT2327270.1"/>
    </source>
</evidence>
<name>A0A944DHU3_PSEFL</name>
<reference evidence="1" key="1">
    <citation type="submission" date="2021-03" db="EMBL/GenBank/DDBJ databases">
        <title>Genomic analysis provides insights into the functional capacity of soil bacteria communities inhabiting an altitudinal gradient in the Atacama Desert.</title>
        <authorList>
            <person name="Gonzalez M."/>
            <person name="Maldonado J."/>
            <person name="Maza F."/>
            <person name="Hodar C."/>
            <person name="Cortes M."/>
            <person name="Palma R."/>
            <person name="Andreani C."/>
            <person name="Gaete A."/>
            <person name="Vasquez-Dean J."/>
            <person name="Acuna V."/>
            <person name="Aguado M."/>
            <person name="Mandakovic D."/>
            <person name="Latorre M."/>
            <person name="Orellana A."/>
            <person name="Gutierrez R."/>
            <person name="Montecino M."/>
            <person name="Allende M."/>
            <person name="Maass A."/>
            <person name="Cambiazo V."/>
        </authorList>
    </citation>
    <scope>NUCLEOTIDE SEQUENCE</scope>
    <source>
        <strain evidence="1">ISL-25</strain>
    </source>
</reference>
<dbReference type="EMBL" id="JAGGOB010000003">
    <property type="protein sequence ID" value="MBT2327270.1"/>
    <property type="molecule type" value="Genomic_DNA"/>
</dbReference>
<protein>
    <submittedName>
        <fullName evidence="1">Uncharacterized protein</fullName>
    </submittedName>
</protein>
<organism evidence="1 2">
    <name type="scientific">Pseudomonas fluorescens</name>
    <dbReference type="NCBI Taxonomy" id="294"/>
    <lineage>
        <taxon>Bacteria</taxon>
        <taxon>Pseudomonadati</taxon>
        <taxon>Pseudomonadota</taxon>
        <taxon>Gammaproteobacteria</taxon>
        <taxon>Pseudomonadales</taxon>
        <taxon>Pseudomonadaceae</taxon>
        <taxon>Pseudomonas</taxon>
    </lineage>
</organism>
<comment type="caution">
    <text evidence="1">The sequence shown here is derived from an EMBL/GenBank/DDBJ whole genome shotgun (WGS) entry which is preliminary data.</text>
</comment>